<dbReference type="OMA" id="VWLKVYP"/>
<reference evidence="8" key="1">
    <citation type="submission" date="2025-08" db="UniProtKB">
        <authorList>
            <consortium name="Ensembl"/>
        </authorList>
    </citation>
    <scope>IDENTIFICATION</scope>
</reference>
<dbReference type="InterPro" id="IPR017853">
    <property type="entry name" value="GH"/>
</dbReference>
<evidence type="ECO:0000256" key="3">
    <source>
        <dbReference type="ARBA" id="ARBA00022801"/>
    </source>
</evidence>
<evidence type="ECO:0000313" key="8">
    <source>
        <dbReference type="Ensembl" id="ENSCABP00000018488.1"/>
    </source>
</evidence>
<protein>
    <recommendedName>
        <fullName evidence="10">Beta-glucosidase</fullName>
    </recommendedName>
</protein>
<organism evidence="8 9">
    <name type="scientific">Chelonoidis abingdonii</name>
    <name type="common">Abingdon island giant tortoise</name>
    <name type="synonym">Testudo abingdonii</name>
    <dbReference type="NCBI Taxonomy" id="106734"/>
    <lineage>
        <taxon>Eukaryota</taxon>
        <taxon>Metazoa</taxon>
        <taxon>Chordata</taxon>
        <taxon>Craniata</taxon>
        <taxon>Vertebrata</taxon>
        <taxon>Euteleostomi</taxon>
        <taxon>Archelosauria</taxon>
        <taxon>Testudinata</taxon>
        <taxon>Testudines</taxon>
        <taxon>Cryptodira</taxon>
        <taxon>Durocryptodira</taxon>
        <taxon>Testudinoidea</taxon>
        <taxon>Testudinidae</taxon>
        <taxon>Chelonoidis</taxon>
    </lineage>
</organism>
<dbReference type="InterPro" id="IPR018120">
    <property type="entry name" value="Glyco_hydro_1_AS"/>
</dbReference>
<dbReference type="AlphaFoldDB" id="A0A8C0H667"/>
<dbReference type="Proteomes" id="UP000694404">
    <property type="component" value="Unplaced"/>
</dbReference>
<evidence type="ECO:0000313" key="9">
    <source>
        <dbReference type="Proteomes" id="UP000694404"/>
    </source>
</evidence>
<proteinExistence type="inferred from homology"/>
<sequence length="528" mass="61455">MDNFEWLHSYSARFGLHQVDFENPNRPRTPKRSAVYYAEVIRNNGIPLPKEDEFLYGEFPKNFSWSVATTAYQIKGAWRADGKGLSIWDQFAHTPLKISNDENVDVVCDSYHKLKKDLASLRALQVSHYHFSISWPRVLPDGTTKHVNEAGLNYYERLIDVLLASNIKPQVTIYHWDLPQALQNVGGWENETIVQRFKEYAALLFQRLGDKVKFWLTLNEPYVIANLGYGYGTSAPGIFARPGKAPYIVGHNLIKAHAEVWHLHNETYHPKQGRLISITINSDWAEPRDPDKQEDIDAVRRYVQFYGGWFAYPIFKNGYYNEVMKTRIRERSLAQGLSTSQLPEFTEGEKQRIKGTFDFFGFNHYTTILRKSNARGKLFVLLSLIKFLTDRSWLDSGSFWLKVTPFGFRKILRWIKEEYDNPSIYITENGISERGELGLNDAWRIHYYKSYINEALKDYTAWSLMDNFEWATGFAEKFGLYYINYTDPNLPRIPRESSKYYSSIILCNGFPDPAYEPHLCLQPQPEGN</sequence>
<dbReference type="PANTHER" id="PTHR10353:SF38">
    <property type="entry name" value="LACTASE_PHLORIZIN HYDROLASE"/>
    <property type="match status" value="1"/>
</dbReference>
<dbReference type="GO" id="GO:0005975">
    <property type="term" value="P:carbohydrate metabolic process"/>
    <property type="evidence" value="ECO:0007669"/>
    <property type="project" value="InterPro"/>
</dbReference>
<evidence type="ECO:0000256" key="1">
    <source>
        <dbReference type="ARBA" id="ARBA00010838"/>
    </source>
</evidence>
<evidence type="ECO:0000256" key="7">
    <source>
        <dbReference type="RuleBase" id="RU003690"/>
    </source>
</evidence>
<evidence type="ECO:0000256" key="2">
    <source>
        <dbReference type="ARBA" id="ARBA00011738"/>
    </source>
</evidence>
<dbReference type="PRINTS" id="PR00131">
    <property type="entry name" value="GLHYDRLASE1"/>
</dbReference>
<comment type="subunit">
    <text evidence="2">Homodimer.</text>
</comment>
<keyword evidence="3" id="KW-0378">Hydrolase</keyword>
<dbReference type="FunFam" id="3.20.20.80:FF:000013">
    <property type="entry name" value="lactase-phlorizin hydrolase"/>
    <property type="match status" value="1"/>
</dbReference>
<dbReference type="GeneTree" id="ENSGT00940000155324"/>
<evidence type="ECO:0000256" key="4">
    <source>
        <dbReference type="ARBA" id="ARBA00023180"/>
    </source>
</evidence>
<dbReference type="PROSITE" id="PS00572">
    <property type="entry name" value="GLYCOSYL_HYDROL_F1_1"/>
    <property type="match status" value="1"/>
</dbReference>
<dbReference type="Ensembl" id="ENSCABT00000020257.1">
    <property type="protein sequence ID" value="ENSCABP00000018488.1"/>
    <property type="gene ID" value="ENSCABG00000013676.1"/>
</dbReference>
<reference evidence="8" key="2">
    <citation type="submission" date="2025-09" db="UniProtKB">
        <authorList>
            <consortium name="Ensembl"/>
        </authorList>
    </citation>
    <scope>IDENTIFICATION</scope>
</reference>
<comment type="similarity">
    <text evidence="1 7">Belongs to the glycosyl hydrolase 1 family.</text>
</comment>
<dbReference type="Pfam" id="PF00232">
    <property type="entry name" value="Glyco_hydro_1"/>
    <property type="match status" value="2"/>
</dbReference>
<keyword evidence="5" id="KW-0326">Glycosidase</keyword>
<evidence type="ECO:0000256" key="6">
    <source>
        <dbReference type="PROSITE-ProRule" id="PRU10055"/>
    </source>
</evidence>
<keyword evidence="9" id="KW-1185">Reference proteome</keyword>
<feature type="active site" description="Nucleophile" evidence="6">
    <location>
        <position position="428"/>
    </location>
</feature>
<dbReference type="GO" id="GO:0000016">
    <property type="term" value="F:lactase activity"/>
    <property type="evidence" value="ECO:0007669"/>
    <property type="project" value="TreeGrafter"/>
</dbReference>
<dbReference type="SUPFAM" id="SSF51445">
    <property type="entry name" value="(Trans)glycosidases"/>
    <property type="match status" value="2"/>
</dbReference>
<name>A0A8C0H667_CHEAB</name>
<dbReference type="PANTHER" id="PTHR10353">
    <property type="entry name" value="GLYCOSYL HYDROLASE"/>
    <property type="match status" value="1"/>
</dbReference>
<accession>A0A8C0H667</accession>
<dbReference type="Gene3D" id="3.20.20.80">
    <property type="entry name" value="Glycosidases"/>
    <property type="match status" value="2"/>
</dbReference>
<dbReference type="InterPro" id="IPR001360">
    <property type="entry name" value="Glyco_hydro_1"/>
</dbReference>
<evidence type="ECO:0008006" key="10">
    <source>
        <dbReference type="Google" id="ProtNLM"/>
    </source>
</evidence>
<evidence type="ECO:0000256" key="5">
    <source>
        <dbReference type="ARBA" id="ARBA00023295"/>
    </source>
</evidence>
<keyword evidence="4" id="KW-0325">Glycoprotein</keyword>